<dbReference type="KEGG" id="meg:DKB62_07325"/>
<keyword evidence="5" id="KW-0067">ATP-binding</keyword>
<feature type="domain" description="Four-carbon acid sugar kinase N-terminal" evidence="7">
    <location>
        <begin position="5"/>
        <end position="216"/>
    </location>
</feature>
<feature type="domain" description="Four-carbon acid sugar kinase nucleotide binding" evidence="8">
    <location>
        <begin position="227"/>
        <end position="389"/>
    </location>
</feature>
<comment type="similarity">
    <text evidence="1">Belongs to the four-carbon acid sugar kinase family.</text>
</comment>
<dbReference type="Proteomes" id="UP000254337">
    <property type="component" value="Chromosome"/>
</dbReference>
<dbReference type="RefSeq" id="WP_107195621.1">
    <property type="nucleotide sequence ID" value="NZ_CP029462.1"/>
</dbReference>
<accession>A0A346AZU2</accession>
<evidence type="ECO:0000259" key="7">
    <source>
        <dbReference type="Pfam" id="PF07005"/>
    </source>
</evidence>
<evidence type="ECO:0000256" key="3">
    <source>
        <dbReference type="ARBA" id="ARBA00022741"/>
    </source>
</evidence>
<evidence type="ECO:0000256" key="6">
    <source>
        <dbReference type="ARBA" id="ARBA00023277"/>
    </source>
</evidence>
<evidence type="ECO:0000256" key="2">
    <source>
        <dbReference type="ARBA" id="ARBA00022679"/>
    </source>
</evidence>
<gene>
    <name evidence="9" type="ORF">DKB62_07325</name>
</gene>
<dbReference type="Pfam" id="PF17042">
    <property type="entry name" value="NBD_C"/>
    <property type="match status" value="1"/>
</dbReference>
<dbReference type="EMBL" id="CP029462">
    <property type="protein sequence ID" value="AXL21385.1"/>
    <property type="molecule type" value="Genomic_DNA"/>
</dbReference>
<dbReference type="Gene3D" id="3.40.980.20">
    <property type="entry name" value="Four-carbon acid sugar kinase, nucleotide binding domain"/>
    <property type="match status" value="1"/>
</dbReference>
<dbReference type="InterPro" id="IPR031475">
    <property type="entry name" value="NBD_C"/>
</dbReference>
<evidence type="ECO:0000256" key="1">
    <source>
        <dbReference type="ARBA" id="ARBA00005715"/>
    </source>
</evidence>
<dbReference type="InterPro" id="IPR042213">
    <property type="entry name" value="NBD_C_sf"/>
</dbReference>
<reference evidence="9 10" key="1">
    <citation type="submission" date="2018-05" db="EMBL/GenBank/DDBJ databases">
        <title>Complete genome sequence of Megasphaera sp. AJH120T, isolated from the ceca of a chicken.</title>
        <authorList>
            <person name="Maki J."/>
            <person name="Looft T."/>
        </authorList>
    </citation>
    <scope>NUCLEOTIDE SEQUENCE [LARGE SCALE GENOMIC DNA]</scope>
    <source>
        <strain evidence="9 10">AJH120</strain>
    </source>
</reference>
<dbReference type="SUPFAM" id="SSF142764">
    <property type="entry name" value="YgbK-like"/>
    <property type="match status" value="1"/>
</dbReference>
<evidence type="ECO:0000256" key="5">
    <source>
        <dbReference type="ARBA" id="ARBA00022840"/>
    </source>
</evidence>
<keyword evidence="3" id="KW-0547">Nucleotide-binding</keyword>
<keyword evidence="4 9" id="KW-0418">Kinase</keyword>
<keyword evidence="6" id="KW-0119">Carbohydrate metabolism</keyword>
<organism evidence="9 10">
    <name type="scientific">Megasphaera stantonii</name>
    <dbReference type="NCBI Taxonomy" id="2144175"/>
    <lineage>
        <taxon>Bacteria</taxon>
        <taxon>Bacillati</taxon>
        <taxon>Bacillota</taxon>
        <taxon>Negativicutes</taxon>
        <taxon>Veillonellales</taxon>
        <taxon>Veillonellaceae</taxon>
        <taxon>Megasphaera</taxon>
    </lineage>
</organism>
<evidence type="ECO:0000259" key="8">
    <source>
        <dbReference type="Pfam" id="PF17042"/>
    </source>
</evidence>
<evidence type="ECO:0000313" key="9">
    <source>
        <dbReference type="EMBL" id="AXL21385.1"/>
    </source>
</evidence>
<evidence type="ECO:0000313" key="10">
    <source>
        <dbReference type="Proteomes" id="UP000254337"/>
    </source>
</evidence>
<dbReference type="OrthoDB" id="9778478at2"/>
<proteinExistence type="inferred from homology"/>
<dbReference type="InterPro" id="IPR010737">
    <property type="entry name" value="4-carb_acid_sugar_kinase_N"/>
</dbReference>
<keyword evidence="2" id="KW-0808">Transferase</keyword>
<dbReference type="AlphaFoldDB" id="A0A346AZU2"/>
<sequence>MHEFVVIADDFTGANDTGVQICKKGIPVRVLLDAAQVAGSEDSLVVDTESRVVSPQEAYDKVFGAVQAVMASGGCRYLYKKVDSTLRGHIREEVRAAIDAYEPETILFAPSYPAQGRWVQGKRLYVQGTALLDTEIAKDPRNPLECDNIAELLEPCTGSVRHYAVSDLEGETVRIGAGAYTFDAVSPDHLTYIARQAVDSGRRILWIGSAGLAEALLNVLYPPKPAVAIVGSISGKTMEQIAYCRAQGVPVIRIDMAKAHQTGSIREELAQAAAFLQSGTDVVVTAAACRQDYEDFVAYGKRIGLSTDALAECTKRTLSEAVPQLLQKADAAGLFLTGGDTAIAVIQALQCAGSHIQQEILPGFVQGRLCGGPWDSMAVVTKAGAFGSKADIWACMQRLRML</sequence>
<name>A0A346AZU2_9FIRM</name>
<dbReference type="GO" id="GO:0005524">
    <property type="term" value="F:ATP binding"/>
    <property type="evidence" value="ECO:0007669"/>
    <property type="project" value="UniProtKB-KW"/>
</dbReference>
<dbReference type="GO" id="GO:0016301">
    <property type="term" value="F:kinase activity"/>
    <property type="evidence" value="ECO:0007669"/>
    <property type="project" value="UniProtKB-KW"/>
</dbReference>
<evidence type="ECO:0000256" key="4">
    <source>
        <dbReference type="ARBA" id="ARBA00022777"/>
    </source>
</evidence>
<dbReference type="Pfam" id="PF07005">
    <property type="entry name" value="SBD_N"/>
    <property type="match status" value="1"/>
</dbReference>
<dbReference type="InterPro" id="IPR037051">
    <property type="entry name" value="4-carb_acid_sugar_kinase_N_sf"/>
</dbReference>
<protein>
    <submittedName>
        <fullName evidence="9">Four-carbon acid sugar kinase family protein</fullName>
    </submittedName>
</protein>
<dbReference type="Gene3D" id="3.40.50.10840">
    <property type="entry name" value="Putative sugar-binding, N-terminal domain"/>
    <property type="match status" value="1"/>
</dbReference>
<keyword evidence="10" id="KW-1185">Reference proteome</keyword>